<dbReference type="Pfam" id="PF00337">
    <property type="entry name" value="Gal-bind_lectin"/>
    <property type="match status" value="1"/>
</dbReference>
<dbReference type="SMART" id="SM00276">
    <property type="entry name" value="GLECT"/>
    <property type="match status" value="1"/>
</dbReference>
<dbReference type="InterPro" id="IPR044156">
    <property type="entry name" value="Galectin-like"/>
</dbReference>
<keyword evidence="1 2" id="KW-0430">Lectin</keyword>
<dbReference type="EMBL" id="GL380029">
    <property type="protein sequence ID" value="EGT43342.1"/>
    <property type="molecule type" value="Genomic_DNA"/>
</dbReference>
<protein>
    <recommendedName>
        <fullName evidence="2">Galectin</fullName>
    </recommendedName>
</protein>
<feature type="region of interest" description="Disordered" evidence="3">
    <location>
        <begin position="124"/>
        <end position="178"/>
    </location>
</feature>
<dbReference type="InterPro" id="IPR013320">
    <property type="entry name" value="ConA-like_dom_sf"/>
</dbReference>
<organism evidence="6">
    <name type="scientific">Caenorhabditis brenneri</name>
    <name type="common">Nematode worm</name>
    <dbReference type="NCBI Taxonomy" id="135651"/>
    <lineage>
        <taxon>Eukaryota</taxon>
        <taxon>Metazoa</taxon>
        <taxon>Ecdysozoa</taxon>
        <taxon>Nematoda</taxon>
        <taxon>Chromadorea</taxon>
        <taxon>Rhabditida</taxon>
        <taxon>Rhabditina</taxon>
        <taxon>Rhabditomorpha</taxon>
        <taxon>Rhabditoidea</taxon>
        <taxon>Rhabditidae</taxon>
        <taxon>Peloderinae</taxon>
        <taxon>Caenorhabditis</taxon>
    </lineage>
</organism>
<reference evidence="6" key="1">
    <citation type="submission" date="2011-07" db="EMBL/GenBank/DDBJ databases">
        <authorList>
            <consortium name="Caenorhabditis brenneri Sequencing and Analysis Consortium"/>
            <person name="Wilson R.K."/>
        </authorList>
    </citation>
    <scope>NUCLEOTIDE SEQUENCE [LARGE SCALE GENOMIC DNA]</scope>
    <source>
        <strain evidence="6">PB2801</strain>
    </source>
</reference>
<dbReference type="Gene3D" id="2.60.120.200">
    <property type="match status" value="1"/>
</dbReference>
<dbReference type="SUPFAM" id="SSF49899">
    <property type="entry name" value="Concanavalin A-like lectins/glucanases"/>
    <property type="match status" value="1"/>
</dbReference>
<dbReference type="AlphaFoldDB" id="G0P2N5"/>
<dbReference type="eggNOG" id="ENOG502TIZF">
    <property type="taxonomic scope" value="Eukaryota"/>
</dbReference>
<dbReference type="InterPro" id="IPR001079">
    <property type="entry name" value="Galectin_CRD"/>
</dbReference>
<feature type="compositionally biased region" description="Gly residues" evidence="3">
    <location>
        <begin position="147"/>
        <end position="157"/>
    </location>
</feature>
<evidence type="ECO:0000313" key="5">
    <source>
        <dbReference type="EMBL" id="EGT43342.1"/>
    </source>
</evidence>
<dbReference type="OMA" id="CCEANVI"/>
<keyword evidence="6" id="KW-1185">Reference proteome</keyword>
<dbReference type="SMART" id="SM00908">
    <property type="entry name" value="Gal-bind_lectin"/>
    <property type="match status" value="1"/>
</dbReference>
<sequence>MEVGDRFVVNGVVNQAAGIVRINLANNQTNDIAIHMRADIHLNRFIWDSFINGQWTGQEHSPLPYRAGQPYEVSMELTQTTFEINFNGNHLYSYRKRTPSYHQTSTAQLFGTHTTNWIELVCKNSPVTPTRPPRPPRPSPGRPPRPGHGGGNGYGGHGHGRRYDDNSSGSSSSSDESC</sequence>
<dbReference type="PANTHER" id="PTHR11346">
    <property type="entry name" value="GALECTIN"/>
    <property type="match status" value="1"/>
</dbReference>
<evidence type="ECO:0000259" key="4">
    <source>
        <dbReference type="PROSITE" id="PS51304"/>
    </source>
</evidence>
<evidence type="ECO:0000256" key="2">
    <source>
        <dbReference type="RuleBase" id="RU102079"/>
    </source>
</evidence>
<dbReference type="HOGENOM" id="CLU_1511926_0_0_1"/>
<proteinExistence type="predicted"/>
<evidence type="ECO:0000256" key="3">
    <source>
        <dbReference type="SAM" id="MobiDB-lite"/>
    </source>
</evidence>
<feature type="domain" description="Galectin" evidence="4">
    <location>
        <begin position="1"/>
        <end position="121"/>
    </location>
</feature>
<name>G0P2N5_CAEBE</name>
<dbReference type="GO" id="GO:0030246">
    <property type="term" value="F:carbohydrate binding"/>
    <property type="evidence" value="ECO:0007669"/>
    <property type="project" value="UniProtKB-UniRule"/>
</dbReference>
<dbReference type="PANTHER" id="PTHR11346:SF176">
    <property type="entry name" value="32 KDA BETA-GALACTOSIDE-BINDING LECTIN LEC-3"/>
    <property type="match status" value="1"/>
</dbReference>
<feature type="compositionally biased region" description="Low complexity" evidence="3">
    <location>
        <begin position="166"/>
        <end position="178"/>
    </location>
</feature>
<evidence type="ECO:0000256" key="1">
    <source>
        <dbReference type="ARBA" id="ARBA00022734"/>
    </source>
</evidence>
<dbReference type="Proteomes" id="UP000008068">
    <property type="component" value="Unassembled WGS sequence"/>
</dbReference>
<gene>
    <name evidence="5" type="ORF">CAEBREN_21294</name>
</gene>
<dbReference type="InParanoid" id="G0P2N5"/>
<feature type="compositionally biased region" description="Pro residues" evidence="3">
    <location>
        <begin position="129"/>
        <end position="146"/>
    </location>
</feature>
<dbReference type="OrthoDB" id="6251307at2759"/>
<dbReference type="PROSITE" id="PS51304">
    <property type="entry name" value="GALECTIN"/>
    <property type="match status" value="1"/>
</dbReference>
<accession>G0P2N5</accession>
<evidence type="ECO:0000313" key="6">
    <source>
        <dbReference type="Proteomes" id="UP000008068"/>
    </source>
</evidence>